<evidence type="ECO:0000256" key="13">
    <source>
        <dbReference type="RuleBase" id="RU365061"/>
    </source>
</evidence>
<dbReference type="GO" id="GO:0000333">
    <property type="term" value="C:telomerase catalytic core complex"/>
    <property type="evidence" value="ECO:0007669"/>
    <property type="project" value="TreeGrafter"/>
</dbReference>
<dbReference type="AlphaFoldDB" id="A0A3M6VIP0"/>
<evidence type="ECO:0000256" key="8">
    <source>
        <dbReference type="ARBA" id="ARBA00022842"/>
    </source>
</evidence>
<feature type="domain" description="Reverse transcriptase" evidence="15">
    <location>
        <begin position="615"/>
        <end position="968"/>
    </location>
</feature>
<accession>A0A3M6VIP0</accession>
<comment type="catalytic activity">
    <reaction evidence="12 13">
        <text>DNA(n) + a 2'-deoxyribonucleoside 5'-triphosphate = DNA(n+1) + diphosphate</text>
        <dbReference type="Rhea" id="RHEA:22508"/>
        <dbReference type="Rhea" id="RHEA-COMP:17339"/>
        <dbReference type="Rhea" id="RHEA-COMP:17340"/>
        <dbReference type="ChEBI" id="CHEBI:33019"/>
        <dbReference type="ChEBI" id="CHEBI:61560"/>
        <dbReference type="ChEBI" id="CHEBI:173112"/>
        <dbReference type="EC" id="2.7.7.49"/>
    </reaction>
</comment>
<gene>
    <name evidence="17" type="ORF">DD237_002926</name>
    <name evidence="16" type="ORF">DD238_004923</name>
</gene>
<evidence type="ECO:0000256" key="7">
    <source>
        <dbReference type="ARBA" id="ARBA00022723"/>
    </source>
</evidence>
<keyword evidence="11 13" id="KW-0539">Nucleus</keyword>
<feature type="compositionally biased region" description="Basic and acidic residues" evidence="14">
    <location>
        <begin position="399"/>
        <end position="409"/>
    </location>
</feature>
<keyword evidence="8 13" id="KW-0460">Magnesium</keyword>
<keyword evidence="7 13" id="KW-0479">Metal-binding</keyword>
<evidence type="ECO:0000256" key="3">
    <source>
        <dbReference type="ARBA" id="ARBA00016182"/>
    </source>
</evidence>
<evidence type="ECO:0000259" key="15">
    <source>
        <dbReference type="PROSITE" id="PS50878"/>
    </source>
</evidence>
<proteinExistence type="inferred from homology"/>
<evidence type="ECO:0000313" key="17">
    <source>
        <dbReference type="EMBL" id="RQM18360.1"/>
    </source>
</evidence>
<dbReference type="Proteomes" id="UP000286097">
    <property type="component" value="Unassembled WGS sequence"/>
</dbReference>
<evidence type="ECO:0000256" key="11">
    <source>
        <dbReference type="ARBA" id="ARBA00023242"/>
    </source>
</evidence>
<evidence type="ECO:0000313" key="18">
    <source>
        <dbReference type="Proteomes" id="UP000282087"/>
    </source>
</evidence>
<comment type="similarity">
    <text evidence="1 13">Belongs to the reverse transcriptase family. Telomerase subfamily.</text>
</comment>
<dbReference type="InterPro" id="IPR043502">
    <property type="entry name" value="DNA/RNA_pol_sf"/>
</dbReference>
<dbReference type="InterPro" id="IPR021891">
    <property type="entry name" value="Telomerase_RBD"/>
</dbReference>
<dbReference type="EMBL" id="QLLG01000224">
    <property type="protein sequence ID" value="RMX65921.1"/>
    <property type="molecule type" value="Genomic_DNA"/>
</dbReference>
<dbReference type="PRINTS" id="PR01365">
    <property type="entry name" value="TELOMERASERT"/>
</dbReference>
<organism evidence="16 18">
    <name type="scientific">Peronospora effusa</name>
    <dbReference type="NCBI Taxonomy" id="542832"/>
    <lineage>
        <taxon>Eukaryota</taxon>
        <taxon>Sar</taxon>
        <taxon>Stramenopiles</taxon>
        <taxon>Oomycota</taxon>
        <taxon>Peronosporomycetes</taxon>
        <taxon>Peronosporales</taxon>
        <taxon>Peronosporaceae</taxon>
        <taxon>Peronospora</taxon>
    </lineage>
</organism>
<keyword evidence="10 13" id="KW-0695">RNA-directed DNA polymerase</keyword>
<dbReference type="GO" id="GO:0042162">
    <property type="term" value="F:telomeric DNA binding"/>
    <property type="evidence" value="ECO:0007669"/>
    <property type="project" value="TreeGrafter"/>
</dbReference>
<dbReference type="EC" id="2.7.7.49" evidence="2 13"/>
<dbReference type="VEuPathDB" id="FungiDB:DD237_002926"/>
<evidence type="ECO:0000256" key="4">
    <source>
        <dbReference type="ARBA" id="ARBA00022454"/>
    </source>
</evidence>
<evidence type="ECO:0000256" key="9">
    <source>
        <dbReference type="ARBA" id="ARBA00022895"/>
    </source>
</evidence>
<keyword evidence="5 13" id="KW-0808">Transferase</keyword>
<evidence type="ECO:0000313" key="16">
    <source>
        <dbReference type="EMBL" id="RMX65921.1"/>
    </source>
</evidence>
<keyword evidence="18" id="KW-1185">Reference proteome</keyword>
<comment type="subcellular location">
    <subcellularLocation>
        <location evidence="13">Nucleus</location>
    </subcellularLocation>
    <subcellularLocation>
        <location evidence="13">Chromosome</location>
        <location evidence="13">Telomere</location>
    </subcellularLocation>
</comment>
<dbReference type="GO" id="GO:0070034">
    <property type="term" value="F:telomerase RNA binding"/>
    <property type="evidence" value="ECO:0007669"/>
    <property type="project" value="TreeGrafter"/>
</dbReference>
<evidence type="ECO:0000256" key="14">
    <source>
        <dbReference type="SAM" id="MobiDB-lite"/>
    </source>
</evidence>
<dbReference type="STRING" id="542832.A0A3M6VIP0"/>
<protein>
    <recommendedName>
        <fullName evidence="3 13">Telomerase reverse transcriptase</fullName>
        <ecNumber evidence="2 13">2.7.7.49</ecNumber>
    </recommendedName>
    <alternativeName>
        <fullName evidence="13">Telomerase catalytic subunit</fullName>
    </alternativeName>
</protein>
<dbReference type="PANTHER" id="PTHR12066">
    <property type="entry name" value="TELOMERASE REVERSE TRANSCRIPTASE"/>
    <property type="match status" value="1"/>
</dbReference>
<dbReference type="GO" id="GO:0003720">
    <property type="term" value="F:telomerase activity"/>
    <property type="evidence" value="ECO:0007669"/>
    <property type="project" value="InterPro"/>
</dbReference>
<evidence type="ECO:0000256" key="10">
    <source>
        <dbReference type="ARBA" id="ARBA00022918"/>
    </source>
</evidence>
<feature type="region of interest" description="Disordered" evidence="14">
    <location>
        <begin position="399"/>
        <end position="425"/>
    </location>
</feature>
<keyword evidence="9 13" id="KW-0779">Telomere</keyword>
<evidence type="ECO:0000256" key="5">
    <source>
        <dbReference type="ARBA" id="ARBA00022679"/>
    </source>
</evidence>
<evidence type="ECO:0000256" key="2">
    <source>
        <dbReference type="ARBA" id="ARBA00012493"/>
    </source>
</evidence>
<dbReference type="SMART" id="SM00975">
    <property type="entry name" value="Telomerase_RBD"/>
    <property type="match status" value="1"/>
</dbReference>
<dbReference type="PROSITE" id="PS50878">
    <property type="entry name" value="RT_POL"/>
    <property type="match status" value="1"/>
</dbReference>
<dbReference type="GO" id="GO:0046872">
    <property type="term" value="F:metal ion binding"/>
    <property type="evidence" value="ECO:0007669"/>
    <property type="project" value="UniProtKB-KW"/>
</dbReference>
<evidence type="ECO:0000256" key="12">
    <source>
        <dbReference type="ARBA" id="ARBA00048173"/>
    </source>
</evidence>
<dbReference type="SUPFAM" id="SSF56672">
    <property type="entry name" value="DNA/RNA polymerases"/>
    <property type="match status" value="1"/>
</dbReference>
<dbReference type="PANTHER" id="PTHR12066:SF0">
    <property type="entry name" value="TELOMERASE REVERSE TRANSCRIPTASE"/>
    <property type="match status" value="1"/>
</dbReference>
<evidence type="ECO:0000313" key="19">
    <source>
        <dbReference type="Proteomes" id="UP000286097"/>
    </source>
</evidence>
<sequence length="1184" mass="136971">MEALLANAVTLRSFLQSAAEDLKVNGDVTLAQNLLRVTNQDIAFALDHTFLIHAVPVKEKSFPRSPWNCKRCLSHTELIHHVIERLLVRKRSMNWEDANILTFGYREVTPDAAGHQVMQSNGIMCYYPNTLVAALKKPLWEFLHEIIGDDLMMHLLLNYTIFGQLKEASDSYMQVTVLYTEGVEEVQTNDLVCLYVCDFFDQVAGKSLRQQTRHAPDSAVGNANREVSINRVMYARFFRKNRVFTTSHILVKASKNGDPISRTEASRVLRSIFADAAGQKRLPKRLINLIPTVQAMVSRFKACRIEELATKLIPLNRKFRKFMADNPSIKRKVADRATEASASSQPILLPIVRKVLDDGYLSQSEVVAPSSDRKRKRREEAIEMLSHASASLPKWEKGKFPRIEKKQKNTDVSNGSEYDAHEPTDVTELQQHRDDILQLLAFSTPKRKIYQLVRKFVARVVPKEVWGSSDTKKNWKCVKMMLRKLIFSRKFDIFSLKKCASELQVIEVEWMKAKNTAKFWYYARLKTLLLNCSFCVLCCLSPPNERVKRQKLFEDLLWWVMSLLVFPLLRNLFYITEAEGMANEIVYYQRPVWNVISTLALEDLERKILQPLDNRITSSNHEQRLLPTSRLRLLPKATGVRLLMNLSTAVDRTKVSVNRSMESVHRVLTFEMERQPKRLLGASVRSIDEIYKRLKPLFRRISSCPRCTERQRASGRDDPMAYCVTVDVERCFDSIRPRKLYQILKKAMKEDEYLIRKHWVGHQVAPISSSTDSGTLLPQSSFFFKLERPAYPSGEFLGFDELAAQSLKKNSMYVDGVLYDYLTKTKALRLLKEHLSANTIEIDGHDYVQQCGIPQGSVLSTTLCNMYYAHFERRVLRKHLPEVCDPAIVPVSCCQHEDLFRYTDDFMYITTDVKRARRFFEVMHAGNKEYGCFVNLSKSQANFEMDTGRNQPMESAMSRNISWCGMLIDPSNLQIYVNYENLLLHSSIPFNETKAARSFFVNKVVSPIRQRWHALYFDPELLSEDTIHVNLFQMLVVAAHRFIILVEMLPFVNRDMHFFHECIHQILQKMVKGIRRSLELDLAGFNSQKTSSSYSAQKRHVWAIGLHVFQLTIHAKLNQIDAKQHQFPGADWQQLLDAVRSEQMEFKQRVKKNQGTSYDFNWLLHDYRNASVLKQFLQLGADSL</sequence>
<dbReference type="CDD" id="cd01648">
    <property type="entry name" value="TERT"/>
    <property type="match status" value="1"/>
</dbReference>
<dbReference type="Gene3D" id="1.10.357.90">
    <property type="match status" value="1"/>
</dbReference>
<dbReference type="Proteomes" id="UP000282087">
    <property type="component" value="Unassembled WGS sequence"/>
</dbReference>
<dbReference type="Pfam" id="PF00078">
    <property type="entry name" value="RVT_1"/>
    <property type="match status" value="1"/>
</dbReference>
<keyword evidence="6 13" id="KW-0548">Nucleotidyltransferase</keyword>
<comment type="caution">
    <text evidence="16">The sequence shown here is derived from an EMBL/GenBank/DDBJ whole genome shotgun (WGS) entry which is preliminary data.</text>
</comment>
<dbReference type="GO" id="GO:0000781">
    <property type="term" value="C:chromosome, telomeric region"/>
    <property type="evidence" value="ECO:0007669"/>
    <property type="project" value="UniProtKB-SubCell"/>
</dbReference>
<evidence type="ECO:0000256" key="1">
    <source>
        <dbReference type="ARBA" id="ARBA00008001"/>
    </source>
</evidence>
<keyword evidence="4 13" id="KW-0158">Chromosome</keyword>
<reference evidence="18 19" key="1">
    <citation type="submission" date="2018-06" db="EMBL/GenBank/DDBJ databases">
        <title>Comparative genomics of downy mildews reveals potential adaptations to biotrophy.</title>
        <authorList>
            <person name="Fletcher K."/>
            <person name="Klosterman S.J."/>
            <person name="Derevnina L."/>
            <person name="Martin F."/>
            <person name="Koike S."/>
            <person name="Reyes Chin-Wo S."/>
            <person name="Mou B."/>
            <person name="Michelmore R."/>
        </authorList>
    </citation>
    <scope>NUCLEOTIDE SEQUENCE [LARGE SCALE GENOMIC DNA]</scope>
    <source>
        <strain evidence="17 19">R13</strain>
        <strain evidence="16 18">R14</strain>
    </source>
</reference>
<name>A0A3M6VIP0_9STRA</name>
<evidence type="ECO:0000256" key="6">
    <source>
        <dbReference type="ARBA" id="ARBA00022695"/>
    </source>
</evidence>
<comment type="function">
    <text evidence="13">Telomerase is a ribonucleoprotein enzyme essential for the replication of chromosome termini in most eukaryotes. It elongates telomeres. It is a reverse transcriptase that adds simple sequence repeats to chromosome ends by copying a template sequence within the RNA component of the enzyme.</text>
</comment>
<dbReference type="Pfam" id="PF12009">
    <property type="entry name" value="Telomerase_RBD"/>
    <property type="match status" value="1"/>
</dbReference>
<dbReference type="InterPro" id="IPR000477">
    <property type="entry name" value="RT_dom"/>
</dbReference>
<dbReference type="InterPro" id="IPR003545">
    <property type="entry name" value="Telomerase_RT"/>
</dbReference>
<dbReference type="EMBL" id="QKXF01000076">
    <property type="protein sequence ID" value="RQM18360.1"/>
    <property type="molecule type" value="Genomic_DNA"/>
</dbReference>
<dbReference type="Gene3D" id="3.30.70.2630">
    <property type="match status" value="1"/>
</dbReference>
<dbReference type="GO" id="GO:0007004">
    <property type="term" value="P:telomere maintenance via telomerase"/>
    <property type="evidence" value="ECO:0007669"/>
    <property type="project" value="TreeGrafter"/>
</dbReference>
<dbReference type="Gene3D" id="1.10.132.70">
    <property type="match status" value="1"/>
</dbReference>